<dbReference type="PANTHER" id="PTHR30290">
    <property type="entry name" value="PERIPLASMIC BINDING COMPONENT OF ABC TRANSPORTER"/>
    <property type="match status" value="1"/>
</dbReference>
<dbReference type="Gene3D" id="3.10.105.10">
    <property type="entry name" value="Dipeptide-binding Protein, Domain 3"/>
    <property type="match status" value="1"/>
</dbReference>
<sequence>MRHPVRALVVSALVVGLAATGCDKNTGGTGTGNEPEKAQSAIVVDYKGETPTPAPEVEGATPGGKLTIMQEGDFEHLSPQQIYVSNALAYANLFHRQLTGYIEDGKGGPLKLVGDLATNAGETTDNGKTWKYTLREGVKFEDGTPITSKDVAYGIAVSFSTYGVQGPQYLQTALDPERAYKGPFDSKGVAVPGVTTPDDKTIVFTFATPHAELPYLVSYPTATPISEAKFTKEKYETAFQSTGPYKIKEYKRDAYLDLEKNPNWDPKSDPIRHAYVDTVHFDFTVDGESETNRVIAGQGDDAASIMTGNVVPAKIAEVKGNADVMKRTISAATPFVRYLYINTQRVTDLQVRQALNYAFDRDAYIKAVGGYDVAEPASTTLAPVVPGYKKFDEYPGANGGSNGDVEKAKSLLQGKTVPKLKFCFANTPVNQTVMAVIQGSLTKAGFTFSSSPIDPAAYYTTVGDKTTDCDIMAGGWAQDFPDGDSTLGVLFDGSKIVDKGNNNLGYLNDAAINAKLLELRGLADRSQAAAQYGDLDQQIMKAAPVIPLRYDRFFSIYGSKVGGTFASPLWAQFNITGIYVKS</sequence>
<evidence type="ECO:0000259" key="1">
    <source>
        <dbReference type="Pfam" id="PF00496"/>
    </source>
</evidence>
<dbReference type="SUPFAM" id="SSF53850">
    <property type="entry name" value="Periplasmic binding protein-like II"/>
    <property type="match status" value="1"/>
</dbReference>
<organism evidence="2 3">
    <name type="scientific">Luedemannella flava</name>
    <dbReference type="NCBI Taxonomy" id="349316"/>
    <lineage>
        <taxon>Bacteria</taxon>
        <taxon>Bacillati</taxon>
        <taxon>Actinomycetota</taxon>
        <taxon>Actinomycetes</taxon>
        <taxon>Micromonosporales</taxon>
        <taxon>Micromonosporaceae</taxon>
        <taxon>Luedemannella</taxon>
    </lineage>
</organism>
<dbReference type="InterPro" id="IPR039424">
    <property type="entry name" value="SBP_5"/>
</dbReference>
<dbReference type="EMBL" id="BAAALT010000143">
    <property type="protein sequence ID" value="GAA1816323.1"/>
    <property type="molecule type" value="Genomic_DNA"/>
</dbReference>
<dbReference type="PROSITE" id="PS51257">
    <property type="entry name" value="PROKAR_LIPOPROTEIN"/>
    <property type="match status" value="1"/>
</dbReference>
<proteinExistence type="predicted"/>
<protein>
    <submittedName>
        <fullName evidence="2">ABC transporter substrate-binding protein</fullName>
    </submittedName>
</protein>
<comment type="caution">
    <text evidence="2">The sequence shown here is derived from an EMBL/GenBank/DDBJ whole genome shotgun (WGS) entry which is preliminary data.</text>
</comment>
<accession>A0ABP4YGQ4</accession>
<evidence type="ECO:0000313" key="2">
    <source>
        <dbReference type="EMBL" id="GAA1816323.1"/>
    </source>
</evidence>
<dbReference type="InterPro" id="IPR030678">
    <property type="entry name" value="Peptide/Ni-bd"/>
</dbReference>
<keyword evidence="3" id="KW-1185">Reference proteome</keyword>
<dbReference type="InterPro" id="IPR000914">
    <property type="entry name" value="SBP_5_dom"/>
</dbReference>
<feature type="domain" description="Solute-binding protein family 5" evidence="1">
    <location>
        <begin position="111"/>
        <end position="494"/>
    </location>
</feature>
<dbReference type="RefSeq" id="WP_344134731.1">
    <property type="nucleotide sequence ID" value="NZ_BAAALT010000143.1"/>
</dbReference>
<dbReference type="PIRSF" id="PIRSF002741">
    <property type="entry name" value="MppA"/>
    <property type="match status" value="1"/>
</dbReference>
<gene>
    <name evidence="2" type="ORF">GCM10009682_41500</name>
</gene>
<dbReference type="Pfam" id="PF00496">
    <property type="entry name" value="SBP_bac_5"/>
    <property type="match status" value="1"/>
</dbReference>
<dbReference type="CDD" id="cd08506">
    <property type="entry name" value="PBP2_clavulanate_OppA2"/>
    <property type="match status" value="1"/>
</dbReference>
<dbReference type="Gene3D" id="3.40.190.10">
    <property type="entry name" value="Periplasmic binding protein-like II"/>
    <property type="match status" value="1"/>
</dbReference>
<evidence type="ECO:0000313" key="3">
    <source>
        <dbReference type="Proteomes" id="UP001500218"/>
    </source>
</evidence>
<dbReference type="PANTHER" id="PTHR30290:SF83">
    <property type="entry name" value="ABC TRANSPORTER SUBSTRATE-BINDING PROTEIN"/>
    <property type="match status" value="1"/>
</dbReference>
<name>A0ABP4YGQ4_9ACTN</name>
<reference evidence="3" key="1">
    <citation type="journal article" date="2019" name="Int. J. Syst. Evol. Microbiol.">
        <title>The Global Catalogue of Microorganisms (GCM) 10K type strain sequencing project: providing services to taxonomists for standard genome sequencing and annotation.</title>
        <authorList>
            <consortium name="The Broad Institute Genomics Platform"/>
            <consortium name="The Broad Institute Genome Sequencing Center for Infectious Disease"/>
            <person name="Wu L."/>
            <person name="Ma J."/>
        </authorList>
    </citation>
    <scope>NUCLEOTIDE SEQUENCE [LARGE SCALE GENOMIC DNA]</scope>
    <source>
        <strain evidence="3">JCM 13250</strain>
    </source>
</reference>
<dbReference type="Proteomes" id="UP001500218">
    <property type="component" value="Unassembled WGS sequence"/>
</dbReference>